<gene>
    <name evidence="34" type="ORF">CLUMA_CG008289</name>
</gene>
<feature type="compositionally biased region" description="Low complexity" evidence="28">
    <location>
        <begin position="3388"/>
        <end position="3410"/>
    </location>
</feature>
<dbReference type="InterPro" id="IPR034732">
    <property type="entry name" value="EPHD"/>
</dbReference>
<feature type="region of interest" description="Disordered" evidence="28">
    <location>
        <begin position="1429"/>
        <end position="1470"/>
    </location>
</feature>
<dbReference type="Gene3D" id="1.10.30.10">
    <property type="entry name" value="High mobility group box domain"/>
    <property type="match status" value="1"/>
</dbReference>
<feature type="compositionally biased region" description="Basic and acidic residues" evidence="28">
    <location>
        <begin position="198"/>
        <end position="209"/>
    </location>
</feature>
<dbReference type="InterPro" id="IPR009071">
    <property type="entry name" value="HMG_box_dom"/>
</dbReference>
<feature type="compositionally biased region" description="Basic and acidic residues" evidence="28">
    <location>
        <begin position="5068"/>
        <end position="5077"/>
    </location>
</feature>
<dbReference type="SMART" id="SM00542">
    <property type="entry name" value="FYRC"/>
    <property type="match status" value="1"/>
</dbReference>
<evidence type="ECO:0000256" key="27">
    <source>
        <dbReference type="SAM" id="Coils"/>
    </source>
</evidence>
<keyword evidence="8" id="KW-0677">Repeat</keyword>
<feature type="compositionally biased region" description="Polar residues" evidence="28">
    <location>
        <begin position="2832"/>
        <end position="2845"/>
    </location>
</feature>
<evidence type="ECO:0000256" key="15">
    <source>
        <dbReference type="ARBA" id="ARBA00023125"/>
    </source>
</evidence>
<feature type="compositionally biased region" description="Polar residues" evidence="28">
    <location>
        <begin position="1186"/>
        <end position="1210"/>
    </location>
</feature>
<feature type="region of interest" description="Disordered" evidence="28">
    <location>
        <begin position="1295"/>
        <end position="1324"/>
    </location>
</feature>
<feature type="region of interest" description="Disordered" evidence="28">
    <location>
        <begin position="4055"/>
        <end position="4083"/>
    </location>
</feature>
<dbReference type="CDD" id="cd15513">
    <property type="entry name" value="PHD5_KMT2C_like"/>
    <property type="match status" value="1"/>
</dbReference>
<dbReference type="FunFam" id="1.10.30.10:FF:000009">
    <property type="entry name" value="Histone-lysine N-methyltransferase"/>
    <property type="match status" value="1"/>
</dbReference>
<dbReference type="SUPFAM" id="SSF47095">
    <property type="entry name" value="HMG-box"/>
    <property type="match status" value="1"/>
</dbReference>
<dbReference type="PANTHER" id="PTHR45888:SF6">
    <property type="entry name" value="HL01030P-RELATED"/>
    <property type="match status" value="1"/>
</dbReference>
<evidence type="ECO:0000256" key="6">
    <source>
        <dbReference type="ARBA" id="ARBA00022691"/>
    </source>
</evidence>
<keyword evidence="13" id="KW-0805">Transcription regulation</keyword>
<feature type="region of interest" description="Disordered" evidence="28">
    <location>
        <begin position="4292"/>
        <end position="4321"/>
    </location>
</feature>
<evidence type="ECO:0000256" key="13">
    <source>
        <dbReference type="ARBA" id="ARBA00023015"/>
    </source>
</evidence>
<dbReference type="InterPro" id="IPR011011">
    <property type="entry name" value="Znf_FYVE_PHD"/>
</dbReference>
<feature type="compositionally biased region" description="Polar residues" evidence="28">
    <location>
        <begin position="1296"/>
        <end position="1324"/>
    </location>
</feature>
<feature type="compositionally biased region" description="Polar residues" evidence="28">
    <location>
        <begin position="1429"/>
        <end position="1459"/>
    </location>
</feature>
<dbReference type="PROSITE" id="PS50868">
    <property type="entry name" value="POST_SET"/>
    <property type="match status" value="1"/>
</dbReference>
<keyword evidence="10" id="KW-0862">Zinc</keyword>
<feature type="compositionally biased region" description="Low complexity" evidence="28">
    <location>
        <begin position="2152"/>
        <end position="2187"/>
    </location>
</feature>
<feature type="region of interest" description="Disordered" evidence="28">
    <location>
        <begin position="1186"/>
        <end position="1219"/>
    </location>
</feature>
<keyword evidence="14 27" id="KW-0175">Coiled coil</keyword>
<feature type="compositionally biased region" description="Polar residues" evidence="28">
    <location>
        <begin position="4292"/>
        <end position="4304"/>
    </location>
</feature>
<feature type="compositionally biased region" description="Polar residues" evidence="28">
    <location>
        <begin position="5456"/>
        <end position="5470"/>
    </location>
</feature>
<keyword evidence="2" id="KW-0488">Methylation</keyword>
<feature type="compositionally biased region" description="Low complexity" evidence="28">
    <location>
        <begin position="178"/>
        <end position="195"/>
    </location>
</feature>
<evidence type="ECO:0000313" key="35">
    <source>
        <dbReference type="Proteomes" id="UP000183832"/>
    </source>
</evidence>
<dbReference type="InterPro" id="IPR003888">
    <property type="entry name" value="FYrich_N"/>
</dbReference>
<sequence length="5641" mass="624979">MDSAASFDDENSDSDYMNVSSEEISEEEFEENVTSKRKTFQLNKRKDGPEIIKNPLSKLNIKPTNNQTPVKMSLKRKFSVQNSTTTKKENHDGSSSSISFQLISASQSPEEISSISIPTTPTMELDASLLMPAPGGSDDPPYFPEKYGKLCAFCNLGERSQLGQGEMLRLELTEEELNSLPVSSSEQQLSTSTTSLDDDSKNGNDDNKIMKSNSSSGLLQQLNRRQKGLNKCKNPIQTSEYVDELEKIGHQDTIDLNQLTENGFFYVHRLCAMWSFGVERDLLNDTLSNVSAVLQQSLIRKCSYCGHFGASATCKITCQKAFHFPCIAASGSFQVFQSCTVFCSDHLGQVPLLCSDAEISCRTCCGLGDVSNLMMCTGCGDHYHGTCIGLPQQPGVRAGWQCAKCRLCQICRIPDNTEGRSLACENCDKLYHAQCLRPIMATIPKYGWKCRCCRVCSDCGARTPGAGASSRWHNHYTVCDSCYQQRNKGYSCPICRKAYRAAAYREMVKCFICQKFVHSTCDVEADLSAYEKRKEMNPDYEYTCNLCKVAAQNDRIAAAMRRNNGDDESFSTSQESINAIEDVDMETLDMRGKDDYGLGKGKPFVASKIAKKRLGLTVAGLNAQRPKGVGKLGFQKRARTFELGRKRGPKSKMRGIFGVPGLGLQRPIADSTKQIDDEPGTENRLVLCSVKDRFVLSQDVCVMCGAIGTDQEGCLISCAQCGQCYHPYCVSVKVTKEILQKGWRCLDCTVCEGCGEKNDEARLILCDDCDISYHIYCMEPPLDTVPQGTWKCKWCAICYKCGSNDPGPNCSWQNSYTECGPCSSQVHCPACVEVYNDGELIIQCTTCDRWLHCLCDSIKTEADAEKCAEDGYICLFCRPKDIPPPHLQMKKKLPLFSSQSSQSTKDDSFDDSDNVSAFALEGSHYIDGVYLSERGLQQIKSLQTEPKRAKRKPKVNIENEKDAGILAAIESVVAGSADNSMEEIKVELMDPNEEAQIYKDGMEWSSTDPAPEGFSLFTTETGQVLLRKKRQRNLQKLGIGGFSVRNRAVRTKEEDPTSSSQLPGDETKKKKPNRRKQKNKLVETYPAYLQEAFFGRPLLDSNAKVKLESSSSDEEAKSTVSDDKTIKLSLDELKMIESMRAKQQQKLLEEQKLLQLNLAKSQPNLMTNGSQIHLNLKMQSDESQISGNFIGSASSHQTGNSQPEIKTESSLMDDDENNSDTEALKDVLGLPGDLLDNDLVNTIMNEDDDLTKNSGDDAKGVKDDLADILSPHFNLDCKDMEDMLFKSVLTDESQESQESMLTNSLTSYSTQSTPSHQSDASQMHLNQPTTPVSTNVMTTLQSPQPGISSINPMLGNIPQSPQIMNQPIMLQHNNPIHMQQNILQRQTSLPGTSGSMPGIGNQRGYFSFDDFSNRNLFNSAPTFPNQAQWNASNDNDFDMSSTSMTPSGASQAPKVNNHQKTSERMAEDEKLGEMSTISAVLYANQNHPELKIEYPQWTDRYKQIMKKWRALSADKKAPYLQRARDNRSAQQAQLRTKKAQQQSPGQQVKLPDQLLDTNAFANKTEPPLSNNNNNNNLLIMANEHKEFSCSVGDENIVNPTSNNNNIKVIDNKLSESDDNNSSGDGGGDASLKHQQSNVIDEKDNLQSKNPNLSIASNIANAFINLSTPKTVNPPASSNNSCSGGGGVVQAKNLNVIVTQQQITQHFMKTLSFTTSRGGIFVPNVIATNITPQFTVHQYGLHGNVNGPAPNVTVNSNGNFNTNSNAIRPGAQNHFRLLFQQSPNINLNIINNQNFTNATTQNPPSASAILEASLQTINKVGVGQPTSASTTPKPIPTKTIIQNPIITPKNTIVLQQQHQHHQQQQKSSEESPPESIPIHDQSHHVNNNDQHIRVLTPSEIMKTLPSLSSQDNICFNSSSNMIVNDINLLSNDGNKTPTQTSSSSSDTSGSVANNSFKTSTISSPLTITSDCNTLSSNFITTKATMTSNNAQIQMDQDKITAQQKSMKEAEQERQWKALQAMRAREQQMGIPPDQRIHHMNESNVQLQISTNLNDGSMSPVASPSPNSRNQFIAPANKGRMMMNPQSPSSNNFQHPGRPVSTQLQRQTSQQRMNQSPFSPQATTPQSPHDVFPGSPSNEQFARPSDDQQFLHSPQTPKPVVQQQSPVHVPGGSNMNFGQMNQNQNQPQPNIRPLDSMGGYVQAPGTPRPTFNPGQTRTTVYARPDMFNKPPFVMGGPRASDHFQQQQSNQAPQSPQDQNNRQLRDLLQRQQAPTNLPSPSPQPNNITSPTFTMDGDQMKPQIVSTQQNQQQMQTAQATQSSDNTFRQPLPPGMRQPRMQSMVGGQMIRSTQLGNPQRMVMNPDSRPRLGIRPGTVLNPQQMLAVQQQQQQQNQMAQQRMTLNAQGNFNQSEIISSQGHPNGEQNTIITQRIVQSGQNVIMQQVASQPQTSIANENASATVNQTSGTDAEGIPDSVTAELEKLEQDENVGMDGVGDILGGLGDDDDDLLDSLTAEMGADFNILEYADPELDTTDDEKTNLLDSLELDDGENAKEEKLKNLEAEKLAKQTGVVNNPHQQTNIQHQLHNRMHPGGPMQQGVQNMNLNQIPTSINQIESQNINQATTSQQGQQVVNQIGGQQIVLNQQGGINHFQRQQVRFKAVPPSQMPEIQQIHQQMMLQLQQAAANGKPMPLGTRLVSNNNVVGTVIGPNNIQLNFASNQQRLQQVRMVNPNMMHGAQNNPRMSLPQMPQNRPNLMVNPQQPINPNIQGIQSAMVQQTLIQQPQQQQQTAAVPPPPPYPEPPPPYPGQSVTGQNQEQPLLLEDLLEQEKREQARHTSGSQIDQILPNQSQQSILNDQDYEKLRADVLTSTNQSIPMSQMNQQQQQQQQHQQQPQSQFMPRGVINKQWRAQAPVNPAPPSTSSSLVPSVPIFQANLQAAPPIPPENIVTDADKMTQANYEAWLNQQNNSLQEQLRYYETEILELRKLKKSLNTKQRQLKKNGNELSDIDSKTLSLVTQEQATVQKHLESARKQARNHLATKQDYDAKKAAKQMANNPHMVTSPAGMNEQSPMMSPSPGGMNQNMIQQPVQSPLSNPIMAPSQSPLHSPSPMMSSQSPGPASIMQSPSAHMNAMSPYNTMQQSPRIGTPHSQIEDSPFSPNSGPIESPSMAGRLTSPAPRMTSPQHRPSTPMQMMSRMGNNPGQFNVQQNVVMGQQTRFIRPQQMMQNDGNNRMGMRMSGNFQQIPHNPNIRQGYNNNNNNTNNNNAMDGNQQQMQQNQNIDPQMRQMQIRQMQIRQQQQQQQQQQMMNQQVQMNQMNPQMMQQQQQQQNPQMMSNQPNQSPNHQQPQSPLINQNSSSPMPRSPMVHYQQQQQQHQNPNSPMMMDNSPRPYIQQQQQHMQQQGMMDHGNQNQNMMQGGGGGGGGNGMHPGNPLFGRFGRIKLGLRGGSPMWGNNGNNNNRKQPTTSNAEVLQMIKKAQQQQQPSTSEIESSSKDSETLVKPLTPRVKTSLLKKPAIPPAKSKSLVSTDYNDDDSSNGTPPISPLSTLQKPRIKITGVKAQMTSQALKTTANDDVVIVDSSPDEKQRMVDYDDDNDKVVTTLTEVSLNSTAQDIGDSDDMIETFDTSELISSPLITEPEETDYGLFESHVVHIDDEPLKEIMSRNVFDEAIQPPEQPKPIETSKSSEILYVVETTSTTKTTKNPKNVGTCEDFEAMIDCGKDDDDDEVESEKCSESEAIPKSSEITTTKIIANTIQEVRKEIKLPTSSVSITLPANLISKSNTSIAGVTHKKLVKSATPTTAKVSIGNTTISVPVLLKNMPMQNKSGNDGHQQGSKKIITTSALSLTNLKKNPNLFSVSGQKINTSAIVTLSVNKGTTRPIQTVQRFQQQKAGGQQQSIIVPISSSPSSSVCTNVGIVSNVATNSITSRSSPVLTFTSKMPTLTMTQDTSLPSKIFEDEEISPENQTESCDEVEGSTAVKCQVKDESKDHPVDEKPKSLIPVHVIIKSRESSQSPVQVLNNQQQRIMSTANMSQLSPLSQPIEINTNTHNATQQIRSIMSSINSNDDGKNKSEAEQGTPTSSSSIQQTINQPKTIIRSVSTPSNAQQNQLFGSEVRMIVNQQQNPTSMPSSPTTIQTSQSGNILFVKQIRSATPQSVATLPSSTNSTIVVMSQSGQIQSQGSVIISSPSSSSSSSAKPSNLLSILSNQVSSSSNIEVKMEPPSSSSSMDTKTVTILKTNPTITNLLNTKRSKSTDDVKIFKESQEILAAKRLSLESSNAVKTEPVDVPVVKELVITESPQKQQETSTSIQTPVTKPSTPSTSKPEDSQNVLLKQLLQNSGNSVTSPLSRTVPGIITNQRAPSLGMFSSLEAQLARPVIPPAPAKPIIVSTQPLVSQITSSSSNNINTTISSSTTSTTKLVSRETSFVSQQPTTSIPTPPPTSSQTPATTSSLTIQTLMENKPIVVLNRNDIPANILAQQNKQQTMITSQSVDVIGMAPPVNTNAAVKKEIVSPGGGTTTSTTTALRTSPTNVVTLTKSISQSSLGSGGTTTPVPFESPLIDVKKEIMDDSSQSESISSDVSMVKNENIMTTPSSTRDNESINDNIDESPAKTPQEIANEIKKAKRREYQKNRRQLQMSKEKGLKKPRKLQKNEEDYDSFMDNLMVHIKALPQMQILEPLLPKNFGVCPIYGCTELNKLSSCKSYDITCGELNGLYGKAELPNVSDFYNTKPFGLLDPKAEPLPVSTQRGFYDQEFPPIKFEEEEHHRSKYDLFSKDRDIDTPETIVASSSPECVMKAPQSRFPGLKLIREDHDEDDDEIDSFIDNRMSPTIPTIIAPIPIKLKSGMSLTSDNSLSDKENDMKKKELGLKSCFSPPVPFKDNNNNNVTVTLTLTSSAAEDIMGVLKSLANILNIPPPTAYQIVERTTSPPSQKLGLYRVKGKDGKEGQPVDIQTILNGTAKFCRHCDVVILTNVIKAKASEFPLLINAELESDDLYFCSKTCYKQFQWRPINMLDDKNLYSQLNDEKSLEVLSDVPPKTEQSTTNALNDGATPTQQMKRKHDDNEIHDVDDEDNEKLKEETQNEKRQKLMKVKTYCGNVFPQIHKQKKMSDREITEMLFRMNITVNSAPKILEDTRKCIFCHQIGDGVADGPSRLLNYDVDKWVHLNCALWSDGVYETVNGALMNLEPTLQTSLSSQCSICNHLGATIKCFKARCGSIYHLSCAMKDNCVFYKNKTTMCNIHAPKSEKDNELTTLSVQRRVYIDRDENRQVASIMHHSDLTNLLRVGSLVLLNVGQLLPHQLQAFHTINYIYPIGFKIMRFFWSMRHPNKRCRYICYIVDVSGRPEFRILVKEANEEDIELRDETPKKVWQRILAPIAKLRKEHQLVQVFPKYVNGEDLFGLSEPAVVRILESLPGVETLTDYRFKYGRNPLLELPLAINPSGAARTEPRIKQNVSWKKPHTQRTGSSSQRPAFVPSTSAGEVACPYSKQFVHSKSSQYKKMKLEWRNNVFLARSKIQGLGLYAARDLEKHTMVIEYIGEVIRGELAELREKQYEAKNRGIYMFRLDEDRVIDATLSGGLARYINHSCNPNCVTEVVEVDREFRIIIFAKRRINRGEELSYDYKFDIEDESRKIACACEATNCRKYLN</sequence>
<evidence type="ECO:0000256" key="11">
    <source>
        <dbReference type="ARBA" id="ARBA00022853"/>
    </source>
</evidence>
<keyword evidence="16" id="KW-0564">Palmitate</keyword>
<feature type="compositionally biased region" description="Gly residues" evidence="28">
    <location>
        <begin position="3411"/>
        <end position="3422"/>
    </location>
</feature>
<evidence type="ECO:0000259" key="31">
    <source>
        <dbReference type="PROSITE" id="PS50280"/>
    </source>
</evidence>
<dbReference type="Pfam" id="PF00856">
    <property type="entry name" value="SET"/>
    <property type="match status" value="1"/>
</dbReference>
<dbReference type="PROSITE" id="PS51543">
    <property type="entry name" value="FYRC"/>
    <property type="match status" value="1"/>
</dbReference>
<dbReference type="Gene3D" id="3.30.40.10">
    <property type="entry name" value="Zinc/RING finger domain, C3HC4 (zinc finger)"/>
    <property type="match status" value="8"/>
</dbReference>
<feature type="compositionally biased region" description="Low complexity" evidence="28">
    <location>
        <begin position="2302"/>
        <end position="2319"/>
    </location>
</feature>
<dbReference type="PROSITE" id="PS50118">
    <property type="entry name" value="HMG_BOX_2"/>
    <property type="match status" value="1"/>
</dbReference>
<dbReference type="SMART" id="SM00398">
    <property type="entry name" value="HMG"/>
    <property type="match status" value="1"/>
</dbReference>
<dbReference type="CDD" id="cd15509">
    <property type="entry name" value="PHD1_KMT2C_like"/>
    <property type="match status" value="1"/>
</dbReference>
<feature type="domain" description="HMG box" evidence="30">
    <location>
        <begin position="1472"/>
        <end position="1538"/>
    </location>
</feature>
<evidence type="ECO:0000256" key="28">
    <source>
        <dbReference type="SAM" id="MobiDB-lite"/>
    </source>
</evidence>
<dbReference type="GO" id="GO:0042800">
    <property type="term" value="F:histone H3K4 methyltransferase activity"/>
    <property type="evidence" value="ECO:0007669"/>
    <property type="project" value="TreeGrafter"/>
</dbReference>
<feature type="compositionally biased region" description="Polar residues" evidence="28">
    <location>
        <begin position="4412"/>
        <end position="4421"/>
    </location>
</feature>
<feature type="region of interest" description="Disordered" evidence="28">
    <location>
        <begin position="2775"/>
        <end position="2811"/>
    </location>
</feature>
<evidence type="ECO:0000256" key="22">
    <source>
        <dbReference type="ARBA" id="ARBA00058707"/>
    </source>
</evidence>
<feature type="domain" description="Post-SET" evidence="32">
    <location>
        <begin position="5625"/>
        <end position="5641"/>
    </location>
</feature>
<feature type="domain" description="PHD-type" evidence="33">
    <location>
        <begin position="5128"/>
        <end position="5236"/>
    </location>
</feature>
<dbReference type="PROSITE" id="PS50016">
    <property type="entry name" value="ZF_PHD_2"/>
    <property type="match status" value="4"/>
</dbReference>
<dbReference type="InterPro" id="IPR001965">
    <property type="entry name" value="Znf_PHD"/>
</dbReference>
<evidence type="ECO:0000256" key="17">
    <source>
        <dbReference type="ARBA" id="ARBA00023159"/>
    </source>
</evidence>
<dbReference type="PROSITE" id="PS51542">
    <property type="entry name" value="FYRN"/>
    <property type="match status" value="1"/>
</dbReference>
<evidence type="ECO:0000256" key="24">
    <source>
        <dbReference type="ARBA" id="ARBA00072631"/>
    </source>
</evidence>
<dbReference type="Pfam" id="PF00628">
    <property type="entry name" value="PHD"/>
    <property type="match status" value="3"/>
</dbReference>
<comment type="subcellular location">
    <subcellularLocation>
        <location evidence="1">Nucleus</location>
    </subcellularLocation>
</comment>
<feature type="compositionally biased region" description="Low complexity" evidence="28">
    <location>
        <begin position="3243"/>
        <end position="3345"/>
    </location>
</feature>
<dbReference type="Gene3D" id="2.170.270.10">
    <property type="entry name" value="SET domain"/>
    <property type="match status" value="1"/>
</dbReference>
<evidence type="ECO:0000313" key="34">
    <source>
        <dbReference type="EMBL" id="CRK94795.1"/>
    </source>
</evidence>
<feature type="domain" description="PHD-type" evidence="29">
    <location>
        <begin position="825"/>
        <end position="880"/>
    </location>
</feature>
<dbReference type="InterPro" id="IPR001214">
    <property type="entry name" value="SET_dom"/>
</dbReference>
<feature type="compositionally biased region" description="Basic and acidic residues" evidence="28">
    <location>
        <begin position="4612"/>
        <end position="4624"/>
    </location>
</feature>
<keyword evidence="9 25" id="KW-0863">Zinc-finger</keyword>
<feature type="region of interest" description="Disordered" evidence="28">
    <location>
        <begin position="3236"/>
        <end position="3426"/>
    </location>
</feature>
<feature type="region of interest" description="Disordered" evidence="28">
    <location>
        <begin position="5026"/>
        <end position="5077"/>
    </location>
</feature>
<dbReference type="CDD" id="cd15666">
    <property type="entry name" value="ePHD2_KMT2C_like"/>
    <property type="match status" value="1"/>
</dbReference>
<feature type="coiled-coil region" evidence="27">
    <location>
        <begin position="2963"/>
        <end position="3043"/>
    </location>
</feature>
<dbReference type="InterPro" id="IPR036910">
    <property type="entry name" value="HMG_box_dom_sf"/>
</dbReference>
<feature type="region of interest" description="Disordered" evidence="28">
    <location>
        <begin position="2270"/>
        <end position="2332"/>
    </location>
</feature>
<dbReference type="CDD" id="cd15514">
    <property type="entry name" value="PHD6_KMT2C_like"/>
    <property type="match status" value="1"/>
</dbReference>
<dbReference type="FunFam" id="3.30.40.10:FF:000407">
    <property type="entry name" value="Histone-lysine N-methyltransferase MLL3"/>
    <property type="match status" value="1"/>
</dbReference>
<dbReference type="PROSITE" id="PS50280">
    <property type="entry name" value="SET"/>
    <property type="match status" value="1"/>
</dbReference>
<evidence type="ECO:0000256" key="26">
    <source>
        <dbReference type="PROSITE-ProRule" id="PRU00267"/>
    </source>
</evidence>
<dbReference type="GO" id="GO:0008270">
    <property type="term" value="F:zinc ion binding"/>
    <property type="evidence" value="ECO:0007669"/>
    <property type="project" value="UniProtKB-KW"/>
</dbReference>
<feature type="region of interest" description="Disordered" evidence="28">
    <location>
        <begin position="1932"/>
        <end position="1952"/>
    </location>
</feature>
<evidence type="ECO:0000256" key="9">
    <source>
        <dbReference type="ARBA" id="ARBA00022771"/>
    </source>
</evidence>
<dbReference type="GO" id="GO:0003677">
    <property type="term" value="F:DNA binding"/>
    <property type="evidence" value="ECO:0007669"/>
    <property type="project" value="UniProtKB-UniRule"/>
</dbReference>
<feature type="compositionally biased region" description="Low complexity" evidence="28">
    <location>
        <begin position="3467"/>
        <end position="3484"/>
    </location>
</feature>
<feature type="region of interest" description="Disordered" evidence="28">
    <location>
        <begin position="3094"/>
        <end position="3120"/>
    </location>
</feature>
<feature type="compositionally biased region" description="Polar residues" evidence="28">
    <location>
        <begin position="3455"/>
        <end position="3464"/>
    </location>
</feature>
<feature type="region of interest" description="Disordered" evidence="28">
    <location>
        <begin position="1"/>
        <end position="67"/>
    </location>
</feature>
<dbReference type="Pfam" id="PF13832">
    <property type="entry name" value="zf-HC5HC2H_2"/>
    <property type="match status" value="1"/>
</dbReference>
<evidence type="ECO:0000256" key="14">
    <source>
        <dbReference type="ARBA" id="ARBA00023054"/>
    </source>
</evidence>
<dbReference type="FunFam" id="3.30.40.10:FF:000002">
    <property type="entry name" value="Histone-lysine N-methyltransferase"/>
    <property type="match status" value="1"/>
</dbReference>
<organism evidence="34 35">
    <name type="scientific">Clunio marinus</name>
    <dbReference type="NCBI Taxonomy" id="568069"/>
    <lineage>
        <taxon>Eukaryota</taxon>
        <taxon>Metazoa</taxon>
        <taxon>Ecdysozoa</taxon>
        <taxon>Arthropoda</taxon>
        <taxon>Hexapoda</taxon>
        <taxon>Insecta</taxon>
        <taxon>Pterygota</taxon>
        <taxon>Neoptera</taxon>
        <taxon>Endopterygota</taxon>
        <taxon>Diptera</taxon>
        <taxon>Nematocera</taxon>
        <taxon>Chironomoidea</taxon>
        <taxon>Chironomidae</taxon>
        <taxon>Clunio</taxon>
    </lineage>
</organism>
<keyword evidence="17" id="KW-0010">Activator</keyword>
<dbReference type="FunFam" id="3.30.160.360:FF:000001">
    <property type="entry name" value="Histone-lysine N-methyltransferase"/>
    <property type="match status" value="1"/>
</dbReference>
<evidence type="ECO:0000259" key="32">
    <source>
        <dbReference type="PROSITE" id="PS50868"/>
    </source>
</evidence>
<dbReference type="InterPro" id="IPR019787">
    <property type="entry name" value="Znf_PHD-finger"/>
</dbReference>
<dbReference type="OrthoDB" id="308383at2759"/>
<dbReference type="SMART" id="SM00249">
    <property type="entry name" value="PHD"/>
    <property type="match status" value="8"/>
</dbReference>
<feature type="compositionally biased region" description="Basic residues" evidence="28">
    <location>
        <begin position="1069"/>
        <end position="1079"/>
    </location>
</feature>
<feature type="region of interest" description="Disordered" evidence="28">
    <location>
        <begin position="79"/>
        <end position="98"/>
    </location>
</feature>
<evidence type="ECO:0000259" key="33">
    <source>
        <dbReference type="PROSITE" id="PS51805"/>
    </source>
</evidence>
<dbReference type="STRING" id="568069.A0A1J1I3M1"/>
<evidence type="ECO:0000259" key="30">
    <source>
        <dbReference type="PROSITE" id="PS50118"/>
    </source>
</evidence>
<keyword evidence="3" id="KW-0597">Phosphoprotein</keyword>
<dbReference type="GO" id="GO:0098687">
    <property type="term" value="C:chromosomal region"/>
    <property type="evidence" value="ECO:0007669"/>
    <property type="project" value="UniProtKB-ARBA"/>
</dbReference>
<feature type="compositionally biased region" description="Polar residues" evidence="28">
    <location>
        <begin position="5032"/>
        <end position="5049"/>
    </location>
</feature>
<evidence type="ECO:0000256" key="20">
    <source>
        <dbReference type="ARBA" id="ARBA00023288"/>
    </source>
</evidence>
<evidence type="ECO:0000256" key="7">
    <source>
        <dbReference type="ARBA" id="ARBA00022723"/>
    </source>
</evidence>
<keyword evidence="19 26" id="KW-0539">Nucleus</keyword>
<feature type="compositionally biased region" description="Polar residues" evidence="28">
    <location>
        <begin position="2050"/>
        <end position="2069"/>
    </location>
</feature>
<feature type="region of interest" description="Disordered" evidence="28">
    <location>
        <begin position="3135"/>
        <end position="3185"/>
    </location>
</feature>
<feature type="compositionally biased region" description="Low complexity" evidence="28">
    <location>
        <begin position="4074"/>
        <end position="4083"/>
    </location>
</feature>
<feature type="compositionally biased region" description="Polar residues" evidence="28">
    <location>
        <begin position="2082"/>
        <end position="2092"/>
    </location>
</feature>
<dbReference type="Proteomes" id="UP000183832">
    <property type="component" value="Unassembled WGS sequence"/>
</dbReference>
<feature type="region of interest" description="Disordered" evidence="28">
    <location>
        <begin position="4392"/>
        <end position="4444"/>
    </location>
</feature>
<feature type="region of interest" description="Disordered" evidence="28">
    <location>
        <begin position="2825"/>
        <end position="2845"/>
    </location>
</feature>
<dbReference type="GO" id="GO:0016746">
    <property type="term" value="F:acyltransferase activity"/>
    <property type="evidence" value="ECO:0007669"/>
    <property type="project" value="UniProtKB-KW"/>
</dbReference>
<dbReference type="FunFam" id="3.30.40.10:FF:000852">
    <property type="entry name" value="Histone-lysine N-methyltransferase 2C"/>
    <property type="match status" value="1"/>
</dbReference>
<feature type="region of interest" description="Disordered" evidence="28">
    <location>
        <begin position="2050"/>
        <end position="2257"/>
    </location>
</feature>
<dbReference type="GO" id="GO:0003713">
    <property type="term" value="F:transcription coactivator activity"/>
    <property type="evidence" value="ECO:0007669"/>
    <property type="project" value="TreeGrafter"/>
</dbReference>
<feature type="region of interest" description="Disordered" evidence="28">
    <location>
        <begin position="2872"/>
        <end position="2893"/>
    </location>
</feature>
<evidence type="ECO:0000256" key="1">
    <source>
        <dbReference type="ARBA" id="ARBA00004123"/>
    </source>
</evidence>
<feature type="compositionally biased region" description="Polar residues" evidence="28">
    <location>
        <begin position="2111"/>
        <end position="2125"/>
    </location>
</feature>
<dbReference type="CDD" id="cd15512">
    <property type="entry name" value="PHD4_KMT2C_like"/>
    <property type="match status" value="1"/>
</dbReference>
<dbReference type="InterPro" id="IPR003616">
    <property type="entry name" value="Post-SET_dom"/>
</dbReference>
<feature type="compositionally biased region" description="Low complexity" evidence="28">
    <location>
        <begin position="2775"/>
        <end position="2788"/>
    </location>
</feature>
<feature type="compositionally biased region" description="Polar residues" evidence="28">
    <location>
        <begin position="3530"/>
        <end position="3543"/>
    </location>
</feature>
<dbReference type="GO" id="GO:0032259">
    <property type="term" value="P:methylation"/>
    <property type="evidence" value="ECO:0007669"/>
    <property type="project" value="UniProtKB-KW"/>
</dbReference>
<keyword evidence="18" id="KW-0804">Transcription</keyword>
<dbReference type="InterPro" id="IPR046341">
    <property type="entry name" value="SET_dom_sf"/>
</dbReference>
<dbReference type="PANTHER" id="PTHR45888">
    <property type="entry name" value="HL01030P-RELATED"/>
    <property type="match status" value="1"/>
</dbReference>
<feature type="region of interest" description="Disordered" evidence="28">
    <location>
        <begin position="1853"/>
        <end position="1886"/>
    </location>
</feature>
<evidence type="ECO:0000256" key="2">
    <source>
        <dbReference type="ARBA" id="ARBA00022481"/>
    </source>
</evidence>
<feature type="region of interest" description="Disordered" evidence="28">
    <location>
        <begin position="5445"/>
        <end position="5470"/>
    </location>
</feature>
<dbReference type="GO" id="GO:0005700">
    <property type="term" value="C:polytene chromosome"/>
    <property type="evidence" value="ECO:0007669"/>
    <property type="project" value="UniProtKB-ARBA"/>
</dbReference>
<evidence type="ECO:0000256" key="23">
    <source>
        <dbReference type="ARBA" id="ARBA00065668"/>
    </source>
</evidence>
<accession>A0A1J1I3M1</accession>
<keyword evidence="20" id="KW-0449">Lipoprotein</keyword>
<evidence type="ECO:0000256" key="16">
    <source>
        <dbReference type="ARBA" id="ARBA00023139"/>
    </source>
</evidence>
<dbReference type="GO" id="GO:0045944">
    <property type="term" value="P:positive regulation of transcription by RNA polymerase II"/>
    <property type="evidence" value="ECO:0007669"/>
    <property type="project" value="TreeGrafter"/>
</dbReference>
<dbReference type="FunFam" id="2.170.270.10:FF:000003">
    <property type="entry name" value="Histone-lysine N-methyltransferase"/>
    <property type="match status" value="1"/>
</dbReference>
<keyword evidence="6" id="KW-0949">S-adenosyl-L-methionine</keyword>
<evidence type="ECO:0000256" key="19">
    <source>
        <dbReference type="ARBA" id="ARBA00023242"/>
    </source>
</evidence>
<keyword evidence="5" id="KW-0808">Transferase</keyword>
<evidence type="ECO:0000256" key="4">
    <source>
        <dbReference type="ARBA" id="ARBA00022603"/>
    </source>
</evidence>
<dbReference type="CDD" id="cd15510">
    <property type="entry name" value="PHD2_KMT2C_like"/>
    <property type="match status" value="1"/>
</dbReference>
<feature type="compositionally biased region" description="Low complexity" evidence="28">
    <location>
        <begin position="4305"/>
        <end position="4316"/>
    </location>
</feature>
<feature type="compositionally biased region" description="Low complexity" evidence="28">
    <location>
        <begin position="3504"/>
        <end position="3519"/>
    </location>
</feature>
<dbReference type="Gene3D" id="3.30.160.360">
    <property type="match status" value="1"/>
</dbReference>
<evidence type="ECO:0000256" key="8">
    <source>
        <dbReference type="ARBA" id="ARBA00022737"/>
    </source>
</evidence>
<proteinExistence type="predicted"/>
<evidence type="ECO:0000259" key="29">
    <source>
        <dbReference type="PROSITE" id="PS50016"/>
    </source>
</evidence>
<dbReference type="InterPro" id="IPR013083">
    <property type="entry name" value="Znf_RING/FYVE/PHD"/>
</dbReference>
<protein>
    <recommendedName>
        <fullName evidence="24">Histone-lysine N-methyltransferase 2C</fullName>
    </recommendedName>
</protein>
<comment type="subunit">
    <text evidence="23">Component of the MLL3 complex (also named ASCOM complex), at least composed of catalytic subunit KMT2C/MLL3, ASH2L, RBBP5, WDR5, NCOA6, DPY30, KDM6A, PAXIP1/PTIP, PAGR1 and alpha- and beta-tubulin. Forms a core complex with the evolutionary conserved subcomplex WRAD composed of WDR5, RBBP5, ASH2L/ASH2 and DPY30 subunits; WRAD differentially stimulates the methyltransferase activity. Interacts (via WIN motif) with WDR5.</text>
</comment>
<name>A0A1J1I3M1_9DIPT</name>
<keyword evidence="15 26" id="KW-0238">DNA-binding</keyword>
<evidence type="ECO:0000256" key="25">
    <source>
        <dbReference type="PROSITE-ProRule" id="PRU00146"/>
    </source>
</evidence>
<evidence type="ECO:0000256" key="5">
    <source>
        <dbReference type="ARBA" id="ARBA00022679"/>
    </source>
</evidence>
<feature type="region of interest" description="Disordered" evidence="28">
    <location>
        <begin position="177"/>
        <end position="217"/>
    </location>
</feature>
<dbReference type="SMART" id="SM00541">
    <property type="entry name" value="FYRN"/>
    <property type="match status" value="1"/>
</dbReference>
<feature type="compositionally biased region" description="Polar residues" evidence="28">
    <location>
        <begin position="3346"/>
        <end position="3355"/>
    </location>
</feature>
<feature type="domain" description="SET" evidence="31">
    <location>
        <begin position="5501"/>
        <end position="5617"/>
    </location>
</feature>
<dbReference type="EMBL" id="CVRI01000040">
    <property type="protein sequence ID" value="CRK94795.1"/>
    <property type="molecule type" value="Genomic_DNA"/>
</dbReference>
<feature type="compositionally biased region" description="Low complexity" evidence="28">
    <location>
        <begin position="3095"/>
        <end position="3117"/>
    </location>
</feature>
<evidence type="ECO:0000256" key="10">
    <source>
        <dbReference type="ARBA" id="ARBA00022833"/>
    </source>
</evidence>
<keyword evidence="4" id="KW-0489">Methyltransferase</keyword>
<keyword evidence="35" id="KW-1185">Reference proteome</keyword>
<dbReference type="PROSITE" id="PS51805">
    <property type="entry name" value="EPHD"/>
    <property type="match status" value="1"/>
</dbReference>
<feature type="domain" description="PHD-type" evidence="29">
    <location>
        <begin position="698"/>
        <end position="751"/>
    </location>
</feature>
<feature type="compositionally biased region" description="Polar residues" evidence="28">
    <location>
        <begin position="3135"/>
        <end position="3146"/>
    </location>
</feature>
<dbReference type="CDD" id="cd19171">
    <property type="entry name" value="SET_KMT2C_2D"/>
    <property type="match status" value="1"/>
</dbReference>
<keyword evidence="12" id="KW-0007">Acetylation</keyword>
<feature type="region of interest" description="Disordered" evidence="28">
    <location>
        <begin position="4584"/>
        <end position="4645"/>
    </location>
</feature>
<evidence type="ECO:0000256" key="18">
    <source>
        <dbReference type="ARBA" id="ARBA00023163"/>
    </source>
</evidence>
<feature type="DNA-binding region" description="HMG box" evidence="26">
    <location>
        <begin position="1472"/>
        <end position="1538"/>
    </location>
</feature>
<feature type="domain" description="PHD-type" evidence="29">
    <location>
        <begin position="748"/>
        <end position="798"/>
    </location>
</feature>
<feature type="domain" description="PHD-type" evidence="29">
    <location>
        <begin position="405"/>
        <end position="456"/>
    </location>
</feature>
<dbReference type="SUPFAM" id="SSF82199">
    <property type="entry name" value="SET domain"/>
    <property type="match status" value="1"/>
</dbReference>
<comment type="function">
    <text evidence="22">Histone methyltransferase that catalyzes methyl group transfer from S-adenosyl-L-methionine to the epsilon-amino group of 'Lys-4' of histone H3 (H3K4). Part of chromatin remodeling machinery predominantly forms H3K4me1 methylation marks at active chromatin sites where transcription and DNA repair take place. Likely plays a redundant role with KMT2D in enriching H3K4me1 mark on primed and active enhancer elements.</text>
</comment>
<evidence type="ECO:0000256" key="3">
    <source>
        <dbReference type="ARBA" id="ARBA00022553"/>
    </source>
</evidence>
<feature type="compositionally biased region" description="Low complexity" evidence="28">
    <location>
        <begin position="4392"/>
        <end position="4411"/>
    </location>
</feature>
<dbReference type="SMART" id="SM00317">
    <property type="entry name" value="SET"/>
    <property type="match status" value="1"/>
</dbReference>
<dbReference type="GO" id="GO:0044666">
    <property type="term" value="C:MLL3/4 complex"/>
    <property type="evidence" value="ECO:0007669"/>
    <property type="project" value="TreeGrafter"/>
</dbReference>
<dbReference type="SUPFAM" id="SSF57903">
    <property type="entry name" value="FYVE/PHD zinc finger"/>
    <property type="match status" value="5"/>
</dbReference>
<keyword evidence="7" id="KW-0479">Metal-binding</keyword>
<evidence type="ECO:0000256" key="12">
    <source>
        <dbReference type="ARBA" id="ARBA00022990"/>
    </source>
</evidence>
<feature type="compositionally biased region" description="Basic and acidic residues" evidence="28">
    <location>
        <begin position="1460"/>
        <end position="1470"/>
    </location>
</feature>
<dbReference type="Pfam" id="PF05965">
    <property type="entry name" value="FYRC"/>
    <property type="match status" value="1"/>
</dbReference>
<feature type="compositionally biased region" description="Low complexity" evidence="28">
    <location>
        <begin position="2242"/>
        <end position="2257"/>
    </location>
</feature>
<keyword evidence="21" id="KW-0012">Acyltransferase</keyword>
<dbReference type="Pfam" id="PF05964">
    <property type="entry name" value="FYRN"/>
    <property type="match status" value="1"/>
</dbReference>
<feature type="compositionally biased region" description="Low complexity" evidence="28">
    <location>
        <begin position="1935"/>
        <end position="1949"/>
    </location>
</feature>
<reference evidence="34 35" key="1">
    <citation type="submission" date="2015-04" db="EMBL/GenBank/DDBJ databases">
        <authorList>
            <person name="Syromyatnikov M.Y."/>
            <person name="Popov V.N."/>
        </authorList>
    </citation>
    <scope>NUCLEOTIDE SEQUENCE [LARGE SCALE GENOMIC DNA]</scope>
</reference>
<evidence type="ECO:0000256" key="21">
    <source>
        <dbReference type="ARBA" id="ARBA00023315"/>
    </source>
</evidence>
<feature type="region of interest" description="Disordered" evidence="28">
    <location>
        <begin position="1047"/>
        <end position="1081"/>
    </location>
</feature>
<dbReference type="InterPro" id="IPR003889">
    <property type="entry name" value="FYrich_C"/>
</dbReference>
<feature type="region of interest" description="Disordered" evidence="28">
    <location>
        <begin position="3441"/>
        <end position="3543"/>
    </location>
</feature>
<keyword evidence="11" id="KW-0156">Chromatin regulator</keyword>
<feature type="region of interest" description="Disordered" evidence="28">
    <location>
        <begin position="1613"/>
        <end position="1632"/>
    </location>
</feature>
<feature type="compositionally biased region" description="Low complexity" evidence="28">
    <location>
        <begin position="2099"/>
        <end position="2110"/>
    </location>
</feature>
<feature type="compositionally biased region" description="Pro residues" evidence="28">
    <location>
        <begin position="2789"/>
        <end position="2803"/>
    </location>
</feature>